<dbReference type="PANTHER" id="PTHR28035">
    <property type="entry name" value="MITOCHONDRIAL DISTRIBUTION AND MORPHOLOGY PROTEIN 10"/>
    <property type="match status" value="1"/>
</dbReference>
<dbReference type="GO" id="GO:0032865">
    <property type="term" value="C:ERMES complex"/>
    <property type="evidence" value="ECO:0007669"/>
    <property type="project" value="UniProtKB-UniRule"/>
</dbReference>
<dbReference type="STRING" id="101091.A0A1C7MZ18"/>
<evidence type="ECO:0000256" key="4">
    <source>
        <dbReference type="ARBA" id="ARBA00023128"/>
    </source>
</evidence>
<proteinExistence type="inferred from homology"/>
<dbReference type="FunCoup" id="A0A1C7MZ18">
    <property type="interactions" value="64"/>
</dbReference>
<evidence type="ECO:0000256" key="5">
    <source>
        <dbReference type="ARBA" id="ARBA00023136"/>
    </source>
</evidence>
<evidence type="ECO:0000313" key="8">
    <source>
        <dbReference type="Proteomes" id="UP000093000"/>
    </source>
</evidence>
<dbReference type="Proteomes" id="UP000093000">
    <property type="component" value="Unassembled WGS sequence"/>
</dbReference>
<comment type="caution">
    <text evidence="7">The sequence shown here is derived from an EMBL/GenBank/DDBJ whole genome shotgun (WGS) entry which is preliminary data.</text>
</comment>
<dbReference type="EMBL" id="LUGH01000978">
    <property type="protein sequence ID" value="OBZ82008.1"/>
    <property type="molecule type" value="Genomic_DNA"/>
</dbReference>
<evidence type="ECO:0000256" key="6">
    <source>
        <dbReference type="HAMAP-Rule" id="MF_03102"/>
    </source>
</evidence>
<keyword evidence="1 6" id="KW-1134">Transmembrane beta strand</keyword>
<dbReference type="Pfam" id="PF12519">
    <property type="entry name" value="MDM10"/>
    <property type="match status" value="1"/>
</dbReference>
<keyword evidence="4 6" id="KW-0496">Mitochondrion</keyword>
<accession>A0A1C7MZ18</accession>
<comment type="subcellular location">
    <subcellularLocation>
        <location evidence="6">Mitochondrion outer membrane</location>
        <topology evidence="6">Multi-pass membrane protein</topology>
    </subcellularLocation>
    <text evidence="6">The ERMES/MDM complex localizes to a few discrete foci (around 10 per single cell), that represent mitochondria-endoplasmic reticulum junctions. These foci are often found next to mtDNA nucleoids.</text>
</comment>
<gene>
    <name evidence="6 7" type="primary">MDM10</name>
    <name evidence="7" type="ORF">A0J61_09944</name>
</gene>
<evidence type="ECO:0000256" key="3">
    <source>
        <dbReference type="ARBA" id="ARBA00022787"/>
    </source>
</evidence>
<name>A0A1C7MZ18_9FUNG</name>
<sequence>MNDFMEYCLKWYYRSSGWNEENQYANLCSWSRAILDFQTPRGLSLLVSRLPTKQFKPSYTLNALPALNGSLGYLYTSRPLDVKTSATVDFQDLIDRFRVIVHTSKKSYADYRAVGFIDITSLDFEANPDYLLYGRMFFPGARLEAMYVRRLSEHLQCSVTAVNSPHTSIFPQVAMQLQYDVGKWSSDCSYTSDDGLLGVRALYNFGQPASSSGLISLGTEIYYGVRDKSGGLSTGIRYQTSPLSNSAPTSCTFILSPIVGRMSTSYVSQISEQLVMCSRFDFSIYSYESDLDLGFEYRTKSKKPTVVEKKEEEGVVTLTADRTEKLESLIKARWGFAKGLALMWEGRFKNALFSFGLTADLRTTNPIRTIGLEVQYFS</sequence>
<dbReference type="GO" id="GO:0015914">
    <property type="term" value="P:phospholipid transport"/>
    <property type="evidence" value="ECO:0007669"/>
    <property type="project" value="TreeGrafter"/>
</dbReference>
<evidence type="ECO:0000313" key="7">
    <source>
        <dbReference type="EMBL" id="OBZ82008.1"/>
    </source>
</evidence>
<dbReference type="HAMAP" id="MF_03102">
    <property type="entry name" value="Mdm10"/>
    <property type="match status" value="1"/>
</dbReference>
<dbReference type="GO" id="GO:0070096">
    <property type="term" value="P:mitochondrial outer membrane translocase complex assembly"/>
    <property type="evidence" value="ECO:0007669"/>
    <property type="project" value="UniProtKB-UniRule"/>
</dbReference>
<comment type="domain">
    <text evidence="6">Lacks alpha-helical transmembrane segments, suggesting that it resides in the membrane via beta-sheet conformations similar to those predicted for other outer membrane proteins and porin.</text>
</comment>
<comment type="function">
    <text evidence="6">Component of the ERMES/MDM complex, which serves as a molecular tether to connect the endoplasmic reticulum and mitochondria. Components of this complex are involved in the control of mitochondrial shape and protein biogenesis and may function in phospholipid exchange. MDM10 is involved in the late assembly steps of the general translocase of the mitochondrial outer membrane (TOM complex). Functions in the TOM40-specific route of the assembly of outer membrane beta-barrel proteins, including the association of TOM40 with the receptor TOM22 and small TOM proteins. Can associate with the SAM(core) complex as well as the MDM12-MMM1 complex, both involved in late steps of the major beta-barrel assembly pathway, that is responsible for biogenesis of all outer membrane beta-barrel proteins. May act as a switch that shuttles between both complexes and channels precursor proteins into the TOM40-specific pathway. Plays a role in mitochondrial morphology and in the inheritance of mitochondria.</text>
</comment>
<keyword evidence="2 6" id="KW-0812">Transmembrane</keyword>
<dbReference type="InParanoid" id="A0A1C7MZ18"/>
<keyword evidence="8" id="KW-1185">Reference proteome</keyword>
<comment type="subunit">
    <text evidence="6">Component of the ER-mitochondria encounter structure (ERMES) or MDM complex, composed of MMM1, MDM10, MDM12 and MDM34. Associates with the mitochondrial outer membrane sorting assembly machinery SAM(core) complex.</text>
</comment>
<dbReference type="GO" id="GO:0045040">
    <property type="term" value="P:protein insertion into mitochondrial outer membrane"/>
    <property type="evidence" value="ECO:0007669"/>
    <property type="project" value="UniProtKB-UniRule"/>
</dbReference>
<keyword evidence="5 6" id="KW-0472">Membrane</keyword>
<protein>
    <recommendedName>
        <fullName evidence="6">Mitochondrial distribution and morphology protein 10</fullName>
    </recommendedName>
    <alternativeName>
        <fullName evidence="6">Mitochondrial inheritance component MDM10</fullName>
    </alternativeName>
</protein>
<dbReference type="OrthoDB" id="2103793at2759"/>
<evidence type="ECO:0000256" key="2">
    <source>
        <dbReference type="ARBA" id="ARBA00022692"/>
    </source>
</evidence>
<dbReference type="GO" id="GO:0001401">
    <property type="term" value="C:SAM complex"/>
    <property type="evidence" value="ECO:0007669"/>
    <property type="project" value="TreeGrafter"/>
</dbReference>
<evidence type="ECO:0000256" key="1">
    <source>
        <dbReference type="ARBA" id="ARBA00022452"/>
    </source>
</evidence>
<dbReference type="GO" id="GO:1990456">
    <property type="term" value="P:mitochondrion-endoplasmic reticulum membrane tethering"/>
    <property type="evidence" value="ECO:0007669"/>
    <property type="project" value="UniProtKB-UniRule"/>
</dbReference>
<dbReference type="InterPro" id="IPR027539">
    <property type="entry name" value="Mdm10"/>
</dbReference>
<dbReference type="GO" id="GO:0051654">
    <property type="term" value="P:establishment of mitochondrion localization"/>
    <property type="evidence" value="ECO:0007669"/>
    <property type="project" value="TreeGrafter"/>
</dbReference>
<dbReference type="PANTHER" id="PTHR28035:SF1">
    <property type="entry name" value="MITOCHONDRIAL DISTRIBUTION AND MORPHOLOGY PROTEIN 10"/>
    <property type="match status" value="1"/>
</dbReference>
<keyword evidence="3 6" id="KW-1000">Mitochondrion outer membrane</keyword>
<organism evidence="7 8">
    <name type="scientific">Choanephora cucurbitarum</name>
    <dbReference type="NCBI Taxonomy" id="101091"/>
    <lineage>
        <taxon>Eukaryota</taxon>
        <taxon>Fungi</taxon>
        <taxon>Fungi incertae sedis</taxon>
        <taxon>Mucoromycota</taxon>
        <taxon>Mucoromycotina</taxon>
        <taxon>Mucoromycetes</taxon>
        <taxon>Mucorales</taxon>
        <taxon>Mucorineae</taxon>
        <taxon>Choanephoraceae</taxon>
        <taxon>Choanephoroideae</taxon>
        <taxon>Choanephora</taxon>
    </lineage>
</organism>
<reference evidence="7 8" key="1">
    <citation type="submission" date="2016-03" db="EMBL/GenBank/DDBJ databases">
        <title>Choanephora cucurbitarum.</title>
        <authorList>
            <person name="Min B."/>
            <person name="Park H."/>
            <person name="Park J.-H."/>
            <person name="Shin H.-D."/>
            <person name="Choi I.-G."/>
        </authorList>
    </citation>
    <scope>NUCLEOTIDE SEQUENCE [LARGE SCALE GENOMIC DNA]</scope>
    <source>
        <strain evidence="7 8">KUS-F28377</strain>
    </source>
</reference>
<dbReference type="AlphaFoldDB" id="A0A1C7MZ18"/>
<comment type="similarity">
    <text evidence="6">Belongs to the MDM10 family.</text>
</comment>